<evidence type="ECO:0000313" key="5">
    <source>
        <dbReference type="EMBL" id="MFD1696161.1"/>
    </source>
</evidence>
<evidence type="ECO:0000256" key="1">
    <source>
        <dbReference type="ARBA" id="ARBA00023015"/>
    </source>
</evidence>
<dbReference type="Proteomes" id="UP001597327">
    <property type="component" value="Unassembled WGS sequence"/>
</dbReference>
<dbReference type="InterPro" id="IPR036390">
    <property type="entry name" value="WH_DNA-bd_sf"/>
</dbReference>
<dbReference type="InterPro" id="IPR000524">
    <property type="entry name" value="Tscrpt_reg_HTH_GntR"/>
</dbReference>
<evidence type="ECO:0000259" key="4">
    <source>
        <dbReference type="PROSITE" id="PS50949"/>
    </source>
</evidence>
<dbReference type="SMART" id="SM00345">
    <property type="entry name" value="HTH_GNTR"/>
    <property type="match status" value="1"/>
</dbReference>
<accession>A0ABW4JX78</accession>
<dbReference type="PANTHER" id="PTHR43537">
    <property type="entry name" value="TRANSCRIPTIONAL REGULATOR, GNTR FAMILY"/>
    <property type="match status" value="1"/>
</dbReference>
<keyword evidence="1" id="KW-0805">Transcription regulation</keyword>
<gene>
    <name evidence="5" type="ORF">ACFSC7_11595</name>
</gene>
<dbReference type="RefSeq" id="WP_149892934.1">
    <property type="nucleotide sequence ID" value="NZ_JBHUFA010000004.1"/>
</dbReference>
<dbReference type="Pfam" id="PF07729">
    <property type="entry name" value="FCD"/>
    <property type="match status" value="1"/>
</dbReference>
<feature type="domain" description="HTH gntR-type" evidence="4">
    <location>
        <begin position="38"/>
        <end position="105"/>
    </location>
</feature>
<dbReference type="PROSITE" id="PS50949">
    <property type="entry name" value="HTH_GNTR"/>
    <property type="match status" value="1"/>
</dbReference>
<dbReference type="InterPro" id="IPR008920">
    <property type="entry name" value="TF_FadR/GntR_C"/>
</dbReference>
<comment type="caution">
    <text evidence="5">The sequence shown here is derived from an EMBL/GenBank/DDBJ whole genome shotgun (WGS) entry which is preliminary data.</text>
</comment>
<dbReference type="PANTHER" id="PTHR43537:SF5">
    <property type="entry name" value="UXU OPERON TRANSCRIPTIONAL REGULATOR"/>
    <property type="match status" value="1"/>
</dbReference>
<organism evidence="5 6">
    <name type="scientific">Roseibium aestuarii</name>
    <dbReference type="NCBI Taxonomy" id="2600299"/>
    <lineage>
        <taxon>Bacteria</taxon>
        <taxon>Pseudomonadati</taxon>
        <taxon>Pseudomonadota</taxon>
        <taxon>Alphaproteobacteria</taxon>
        <taxon>Hyphomicrobiales</taxon>
        <taxon>Stappiaceae</taxon>
        <taxon>Roseibium</taxon>
    </lineage>
</organism>
<dbReference type="SUPFAM" id="SSF48008">
    <property type="entry name" value="GntR ligand-binding domain-like"/>
    <property type="match status" value="1"/>
</dbReference>
<name>A0ABW4JX78_9HYPH</name>
<dbReference type="SMART" id="SM00895">
    <property type="entry name" value="FCD"/>
    <property type="match status" value="1"/>
</dbReference>
<dbReference type="EMBL" id="JBHUFA010000004">
    <property type="protein sequence ID" value="MFD1696161.1"/>
    <property type="molecule type" value="Genomic_DNA"/>
</dbReference>
<protein>
    <submittedName>
        <fullName evidence="5">GntR family transcriptional regulator</fullName>
    </submittedName>
</protein>
<dbReference type="InterPro" id="IPR036388">
    <property type="entry name" value="WH-like_DNA-bd_sf"/>
</dbReference>
<reference evidence="6" key="1">
    <citation type="journal article" date="2019" name="Int. J. Syst. Evol. Microbiol.">
        <title>The Global Catalogue of Microorganisms (GCM) 10K type strain sequencing project: providing services to taxonomists for standard genome sequencing and annotation.</title>
        <authorList>
            <consortium name="The Broad Institute Genomics Platform"/>
            <consortium name="The Broad Institute Genome Sequencing Center for Infectious Disease"/>
            <person name="Wu L."/>
            <person name="Ma J."/>
        </authorList>
    </citation>
    <scope>NUCLEOTIDE SEQUENCE [LARGE SCALE GENOMIC DNA]</scope>
    <source>
        <strain evidence="6">JCM 3369</strain>
    </source>
</reference>
<evidence type="ECO:0000256" key="3">
    <source>
        <dbReference type="ARBA" id="ARBA00023163"/>
    </source>
</evidence>
<keyword evidence="6" id="KW-1185">Reference proteome</keyword>
<dbReference type="CDD" id="cd07377">
    <property type="entry name" value="WHTH_GntR"/>
    <property type="match status" value="1"/>
</dbReference>
<evidence type="ECO:0000313" key="6">
    <source>
        <dbReference type="Proteomes" id="UP001597327"/>
    </source>
</evidence>
<dbReference type="Gene3D" id="1.20.120.530">
    <property type="entry name" value="GntR ligand-binding domain-like"/>
    <property type="match status" value="1"/>
</dbReference>
<evidence type="ECO:0000256" key="2">
    <source>
        <dbReference type="ARBA" id="ARBA00023125"/>
    </source>
</evidence>
<keyword evidence="3" id="KW-0804">Transcription</keyword>
<dbReference type="Pfam" id="PF00392">
    <property type="entry name" value="GntR"/>
    <property type="match status" value="1"/>
</dbReference>
<dbReference type="Gene3D" id="1.10.10.10">
    <property type="entry name" value="Winged helix-like DNA-binding domain superfamily/Winged helix DNA-binding domain"/>
    <property type="match status" value="1"/>
</dbReference>
<proteinExistence type="predicted"/>
<dbReference type="InterPro" id="IPR011711">
    <property type="entry name" value="GntR_C"/>
</dbReference>
<dbReference type="SUPFAM" id="SSF46785">
    <property type="entry name" value="Winged helix' DNA-binding domain"/>
    <property type="match status" value="1"/>
</dbReference>
<keyword evidence="2" id="KW-0238">DNA-binding</keyword>
<sequence>MPSAPSPTPDTTLAPTATEAPDQADLGVELPDIGKLSGSLAQRVYDSLRTAILSMQLPPGTMLRKQVICAQLGVSRSPVSEAITRLAVEGLVEVIPQSGSRVTKFSMAEIREGAFLREAVELAAVAKVATDRTEEQLAELTRNLRLQALYLEDNDYDGFYREDERMHDMILAFTGFPKIQTLATTGWVQVNRARQMLLPLEDRAHGAYEEHRPIIDAIRDRDAEAARAAMQRHLNKLVERLEPLAVQRPDLFD</sequence>